<dbReference type="Proteomes" id="UP000828390">
    <property type="component" value="Unassembled WGS sequence"/>
</dbReference>
<dbReference type="InterPro" id="IPR042838">
    <property type="entry name" value="KIAA1958"/>
</dbReference>
<reference evidence="1" key="1">
    <citation type="journal article" date="2019" name="bioRxiv">
        <title>The Genome of the Zebra Mussel, Dreissena polymorpha: A Resource for Invasive Species Research.</title>
        <authorList>
            <person name="McCartney M.A."/>
            <person name="Auch B."/>
            <person name="Kono T."/>
            <person name="Mallez S."/>
            <person name="Zhang Y."/>
            <person name="Obille A."/>
            <person name="Becker A."/>
            <person name="Abrahante J.E."/>
            <person name="Garbe J."/>
            <person name="Badalamenti J.P."/>
            <person name="Herman A."/>
            <person name="Mangelson H."/>
            <person name="Liachko I."/>
            <person name="Sullivan S."/>
            <person name="Sone E.D."/>
            <person name="Koren S."/>
            <person name="Silverstein K.A.T."/>
            <person name="Beckman K.B."/>
            <person name="Gohl D.M."/>
        </authorList>
    </citation>
    <scope>NUCLEOTIDE SEQUENCE</scope>
    <source>
        <strain evidence="1">Duluth1</strain>
        <tissue evidence="1">Whole animal</tissue>
    </source>
</reference>
<dbReference type="PANTHER" id="PTHR46963:SF2">
    <property type="match status" value="1"/>
</dbReference>
<reference evidence="1" key="2">
    <citation type="submission" date="2020-11" db="EMBL/GenBank/DDBJ databases">
        <authorList>
            <person name="McCartney M.A."/>
            <person name="Auch B."/>
            <person name="Kono T."/>
            <person name="Mallez S."/>
            <person name="Becker A."/>
            <person name="Gohl D.M."/>
            <person name="Silverstein K.A.T."/>
            <person name="Koren S."/>
            <person name="Bechman K.B."/>
            <person name="Herman A."/>
            <person name="Abrahante J.E."/>
            <person name="Garbe J."/>
        </authorList>
    </citation>
    <scope>NUCLEOTIDE SEQUENCE</scope>
    <source>
        <strain evidence="1">Duluth1</strain>
        <tissue evidence="1">Whole animal</tissue>
    </source>
</reference>
<dbReference type="PANTHER" id="PTHR46963">
    <property type="entry name" value="SIMILAR TO RIKEN CDNA E130308A19"/>
    <property type="match status" value="1"/>
</dbReference>
<gene>
    <name evidence="1" type="ORF">DPMN_020746</name>
</gene>
<protein>
    <submittedName>
        <fullName evidence="1">Uncharacterized protein</fullName>
    </submittedName>
</protein>
<name>A0A9D4NN22_DREPO</name>
<keyword evidence="2" id="KW-1185">Reference proteome</keyword>
<organism evidence="1 2">
    <name type="scientific">Dreissena polymorpha</name>
    <name type="common">Zebra mussel</name>
    <name type="synonym">Mytilus polymorpha</name>
    <dbReference type="NCBI Taxonomy" id="45954"/>
    <lineage>
        <taxon>Eukaryota</taxon>
        <taxon>Metazoa</taxon>
        <taxon>Spiralia</taxon>
        <taxon>Lophotrochozoa</taxon>
        <taxon>Mollusca</taxon>
        <taxon>Bivalvia</taxon>
        <taxon>Autobranchia</taxon>
        <taxon>Heteroconchia</taxon>
        <taxon>Euheterodonta</taxon>
        <taxon>Imparidentia</taxon>
        <taxon>Neoheterodontei</taxon>
        <taxon>Myida</taxon>
        <taxon>Dreissenoidea</taxon>
        <taxon>Dreissenidae</taxon>
        <taxon>Dreissena</taxon>
    </lineage>
</organism>
<sequence>MPPKSLDMNIARFFMSVKHNKTNKDLEPGTLKGMQGSFKRYLGDKNYPHDIMTDKLFKHSREMLRAKGVDLKEKGLGNRAKRADPFTRDEIQMLYQKKIILDLVNLITKGITARGPVYGYEKHITGRERHVNRHVNTRFLLFKPSFCQVSAPSQRAL</sequence>
<comment type="caution">
    <text evidence="1">The sequence shown here is derived from an EMBL/GenBank/DDBJ whole genome shotgun (WGS) entry which is preliminary data.</text>
</comment>
<dbReference type="AlphaFoldDB" id="A0A9D4NN22"/>
<accession>A0A9D4NN22</accession>
<dbReference type="EMBL" id="JAIWYP010000001">
    <property type="protein sequence ID" value="KAH3896569.1"/>
    <property type="molecule type" value="Genomic_DNA"/>
</dbReference>
<evidence type="ECO:0000313" key="2">
    <source>
        <dbReference type="Proteomes" id="UP000828390"/>
    </source>
</evidence>
<evidence type="ECO:0000313" key="1">
    <source>
        <dbReference type="EMBL" id="KAH3896569.1"/>
    </source>
</evidence>
<proteinExistence type="predicted"/>